<reference evidence="1 2" key="1">
    <citation type="journal article" date="2008" name="Biol. Direct">
        <title>Complete genome sequence of the extremely acidophilic methanotroph isolate V4, Methylacidiphilum infernorum, a representative of the bacterial phylum Verrucomicrobia.</title>
        <authorList>
            <person name="Hou S."/>
            <person name="Makarova K.S."/>
            <person name="Saw J.H."/>
            <person name="Senin P."/>
            <person name="Ly B.V."/>
            <person name="Zhou Z."/>
            <person name="Ren Y."/>
            <person name="Wang J."/>
            <person name="Galperin M.Y."/>
            <person name="Omelchenko M.V."/>
            <person name="Wolf Y.I."/>
            <person name="Yutin N."/>
            <person name="Koonin E.V."/>
            <person name="Stott M.B."/>
            <person name="Mountain B.W."/>
            <person name="Crowe M.A."/>
            <person name="Smirnova A.V."/>
            <person name="Dunfield P.F."/>
            <person name="Feng L."/>
            <person name="Wang L."/>
            <person name="Alam M."/>
        </authorList>
    </citation>
    <scope>NUCLEOTIDE SEQUENCE [LARGE SCALE GENOMIC DNA]</scope>
    <source>
        <strain evidence="2">Isolate V4</strain>
    </source>
</reference>
<dbReference type="GO" id="GO:0003676">
    <property type="term" value="F:nucleic acid binding"/>
    <property type="evidence" value="ECO:0007669"/>
    <property type="project" value="InterPro"/>
</dbReference>
<dbReference type="STRING" id="481448.Minf_0320"/>
<dbReference type="InterPro" id="IPR029063">
    <property type="entry name" value="SAM-dependent_MTases_sf"/>
</dbReference>
<protein>
    <submittedName>
        <fullName evidence="1">Adenine-specific DNA methylase containing a Zn-ribbon</fullName>
    </submittedName>
</protein>
<dbReference type="HOGENOM" id="CLU_007795_1_0_0"/>
<accession>B3DYA1</accession>
<dbReference type="AlphaFoldDB" id="B3DYA1"/>
<dbReference type="SUPFAM" id="SSF53335">
    <property type="entry name" value="S-adenosyl-L-methionine-dependent methyltransferases"/>
    <property type="match status" value="2"/>
</dbReference>
<organism evidence="1 2">
    <name type="scientific">Methylacidiphilum infernorum (isolate V4)</name>
    <name type="common">Methylokorus infernorum (strain V4)</name>
    <dbReference type="NCBI Taxonomy" id="481448"/>
    <lineage>
        <taxon>Bacteria</taxon>
        <taxon>Pseudomonadati</taxon>
        <taxon>Verrucomicrobiota</taxon>
        <taxon>Methylacidiphilae</taxon>
        <taxon>Methylacidiphilales</taxon>
        <taxon>Methylacidiphilaceae</taxon>
        <taxon>Methylacidiphilum (ex Ratnadevi et al. 2023)</taxon>
    </lineage>
</organism>
<proteinExistence type="predicted"/>
<dbReference type="REBASE" id="18309">
    <property type="entry name" value="M.MinV4ORF320P"/>
</dbReference>
<evidence type="ECO:0000313" key="1">
    <source>
        <dbReference type="EMBL" id="ACD82378.1"/>
    </source>
</evidence>
<keyword evidence="1" id="KW-0489">Methyltransferase</keyword>
<dbReference type="GO" id="GO:0008168">
    <property type="term" value="F:methyltransferase activity"/>
    <property type="evidence" value="ECO:0007669"/>
    <property type="project" value="UniProtKB-KW"/>
</dbReference>
<name>B3DYA1_METI4</name>
<gene>
    <name evidence="1" type="ordered locus">Minf_0320</name>
</gene>
<dbReference type="GO" id="GO:0032259">
    <property type="term" value="P:methylation"/>
    <property type="evidence" value="ECO:0007669"/>
    <property type="project" value="UniProtKB-KW"/>
</dbReference>
<dbReference type="KEGG" id="min:Minf_0320"/>
<dbReference type="EMBL" id="CP000975">
    <property type="protein sequence ID" value="ACD82378.1"/>
    <property type="molecule type" value="Genomic_DNA"/>
</dbReference>
<keyword evidence="1" id="KW-0808">Transferase</keyword>
<dbReference type="PROSITE" id="PS00092">
    <property type="entry name" value="N6_MTASE"/>
    <property type="match status" value="1"/>
</dbReference>
<sequence>MRIMTLVQCASQKHRVVQEDVACSRFHGFPDTTLLESGALPIAEIAELAMREGQCTNPLYRVHRWFARRLGSQFRSILTGLSLDADEENRFWDTFLGEVPLDGAVVLDPFVGGGTSLVEAMRCGAHVIGYDIDPIATFITRFELEAATYDPESEEIAELCVSIAAQLAPFHRTKFNGREHEVLHHFWVECRTCRSCGSTFEIHPHFQLASSKEKGLQWAFCKECHEIHELPIERKEIRCRCGTRTRIAQGTLNRGKVRCPACGDTAGLAYRGNSPKPPMWHLFAQEYIERNPGGVTRHFKKATKGDRIRYGKASRLLKEIESSEGPFAPIREIPTDGRSDQRPIIHGFRRYRDLFNDRQLLHLTLLGKAIAAVDEPRVRRVLAMAFSEHLTTNCMYTAYAFGYRRLSPMFSIHSYRHITRPVEINPWLDCIGRGTFPNTLSKITKAVAFAKAPTELDPKGGRVPSKAGKHVYASKVSDNPWQILTGSSRASIRTKTSEDLSEIPDGTIDLILTDPPYFDNLSYSELSDFYLAWHQSLGEAEPPFDDPHLAAPIGENLALTSRDDESIAVYRERLRRIFSECQRVLKRNGVFVFTYHHKHIAAWNAVGEVLARSGFRCTAVLPLRGEGQGGLHSYDGTIKWDAVFVCRKDAQAPDRESCPVVVPRSAIADARRRADAYAKELGDKKRIGFREPDRLNLERAMVVASAVLGKADDESMPLHTALHRTRERGGN</sequence>
<dbReference type="Proteomes" id="UP000009149">
    <property type="component" value="Chromosome"/>
</dbReference>
<evidence type="ECO:0000313" key="2">
    <source>
        <dbReference type="Proteomes" id="UP000009149"/>
    </source>
</evidence>
<dbReference type="InterPro" id="IPR002052">
    <property type="entry name" value="DNA_methylase_N6_adenine_CS"/>
</dbReference>
<dbReference type="eggNOG" id="COG1743">
    <property type="taxonomic scope" value="Bacteria"/>
</dbReference>
<dbReference type="Gene3D" id="3.40.50.150">
    <property type="entry name" value="Vaccinia Virus protein VP39"/>
    <property type="match status" value="2"/>
</dbReference>